<dbReference type="EMBL" id="JACERG010000017">
    <property type="protein sequence ID" value="MBA5224358.1"/>
    <property type="molecule type" value="Genomic_DNA"/>
</dbReference>
<name>A0A7W2DWN8_9ACTN</name>
<organism evidence="3 4">
    <name type="scientific">Streptomyces griseoaurantiacus</name>
    <dbReference type="NCBI Taxonomy" id="68213"/>
    <lineage>
        <taxon>Bacteria</taxon>
        <taxon>Bacillati</taxon>
        <taxon>Actinomycetota</taxon>
        <taxon>Actinomycetes</taxon>
        <taxon>Kitasatosporales</taxon>
        <taxon>Streptomycetaceae</taxon>
        <taxon>Streptomyces</taxon>
        <taxon>Streptomyces aurantiacus group</taxon>
    </lineage>
</organism>
<evidence type="ECO:0000313" key="4">
    <source>
        <dbReference type="Proteomes" id="UP000587608"/>
    </source>
</evidence>
<comment type="caution">
    <text evidence="3">The sequence shown here is derived from an EMBL/GenBank/DDBJ whole genome shotgun (WGS) entry which is preliminary data.</text>
</comment>
<reference evidence="3 4" key="1">
    <citation type="submission" date="2020-07" db="EMBL/GenBank/DDBJ databases">
        <title>Differential regulation of undecylprodigiosin biosynthesis in the yeast-scavenging Streptomyces strain MBK6.</title>
        <authorList>
            <person name="Baral B."/>
            <person name="Siitonen V."/>
            <person name="Laughlin M."/>
            <person name="Yamada K."/>
            <person name="Ilomaeki M."/>
            <person name="Metsae-Ketelae M."/>
            <person name="Niemi J."/>
        </authorList>
    </citation>
    <scope>NUCLEOTIDE SEQUENCE [LARGE SCALE GENOMIC DNA]</scope>
    <source>
        <strain evidence="3 4">MBK6</strain>
    </source>
</reference>
<sequence>MVDAAPEDAADGSYPYAFGADDEEVEGAADTADAASLDPGGTYRSTLPEGAVLSYRLDLDATANAYVSATAVPRPGARVAAADGLRVSVRDAEGHVCSTGTAHFGPTRSPRPVAAWAGRETGEGGSYLCRGAGTYYALVERRGASGAAGASSSPDDWDLELDYVTEPAARGTGESAPGNWNSAAPAPVSGDPVRRSGGAGFAEARALDQGVWKDAVRPGQTLFYKVPVDWGQQLYATAELQGGTGGDAGFLGTALTMSLYNPARGPVDEAEAGYGGERATAALRPLPPVAHENRYASVDRVGAMRFAGWYYLAVHLGTPVGDRFGAGPYGLTLRIRVSGEARPGPVYTGRSAPSGVFEVGARTRGEAEDGTGNGTDGSGRGAGSRPMKLLAAGGLGTGSLLLLWLGVWTLLSRRRRPARTG</sequence>
<proteinExistence type="predicted"/>
<keyword evidence="2" id="KW-0472">Membrane</keyword>
<dbReference type="AlphaFoldDB" id="A0A7W2DWN8"/>
<evidence type="ECO:0000313" key="3">
    <source>
        <dbReference type="EMBL" id="MBA5224358.1"/>
    </source>
</evidence>
<feature type="region of interest" description="Disordered" evidence="1">
    <location>
        <begin position="362"/>
        <end position="383"/>
    </location>
</feature>
<dbReference type="RefSeq" id="WP_191853954.1">
    <property type="nucleotide sequence ID" value="NZ_CP108343.1"/>
</dbReference>
<dbReference type="Proteomes" id="UP000587608">
    <property type="component" value="Unassembled WGS sequence"/>
</dbReference>
<feature type="compositionally biased region" description="Gly residues" evidence="1">
    <location>
        <begin position="371"/>
        <end position="382"/>
    </location>
</feature>
<evidence type="ECO:0000256" key="1">
    <source>
        <dbReference type="SAM" id="MobiDB-lite"/>
    </source>
</evidence>
<keyword evidence="2" id="KW-0812">Transmembrane</keyword>
<keyword evidence="2" id="KW-1133">Transmembrane helix</keyword>
<feature type="region of interest" description="Disordered" evidence="1">
    <location>
        <begin position="169"/>
        <end position="197"/>
    </location>
</feature>
<protein>
    <submittedName>
        <fullName evidence="3">Uncharacterized protein</fullName>
    </submittedName>
</protein>
<gene>
    <name evidence="3" type="ORF">H1X69_23575</name>
</gene>
<feature type="transmembrane region" description="Helical" evidence="2">
    <location>
        <begin position="389"/>
        <end position="411"/>
    </location>
</feature>
<accession>A0A7W2DWN8</accession>
<evidence type="ECO:0000256" key="2">
    <source>
        <dbReference type="SAM" id="Phobius"/>
    </source>
</evidence>